<dbReference type="Pfam" id="PF10502">
    <property type="entry name" value="Peptidase_S26"/>
    <property type="match status" value="1"/>
</dbReference>
<feature type="domain" description="Peptidase S26" evidence="4">
    <location>
        <begin position="33"/>
        <end position="86"/>
    </location>
</feature>
<dbReference type="Proteomes" id="UP001482513">
    <property type="component" value="Unassembled WGS sequence"/>
</dbReference>
<keyword evidence="5" id="KW-0645">Protease</keyword>
<evidence type="ECO:0000256" key="3">
    <source>
        <dbReference type="ARBA" id="ARBA00023136"/>
    </source>
</evidence>
<organism evidence="5 6">
    <name type="scientific">Leptolyngbya subtilissima DQ-A4</name>
    <dbReference type="NCBI Taxonomy" id="2933933"/>
    <lineage>
        <taxon>Bacteria</taxon>
        <taxon>Bacillati</taxon>
        <taxon>Cyanobacteriota</taxon>
        <taxon>Cyanophyceae</taxon>
        <taxon>Leptolyngbyales</taxon>
        <taxon>Leptolyngbyaceae</taxon>
        <taxon>Leptolyngbya group</taxon>
        <taxon>Leptolyngbya</taxon>
    </lineage>
</organism>
<evidence type="ECO:0000256" key="1">
    <source>
        <dbReference type="ARBA" id="ARBA00004370"/>
    </source>
</evidence>
<proteinExistence type="predicted"/>
<evidence type="ECO:0000259" key="4">
    <source>
        <dbReference type="Pfam" id="PF10502"/>
    </source>
</evidence>
<keyword evidence="2" id="KW-0378">Hydrolase</keyword>
<dbReference type="InterPro" id="IPR052064">
    <property type="entry name" value="Mito_IMP1_subunit"/>
</dbReference>
<comment type="subcellular location">
    <subcellularLocation>
        <location evidence="1">Membrane</location>
    </subcellularLocation>
</comment>
<dbReference type="EMBL" id="JAMPKX010000007">
    <property type="protein sequence ID" value="MEP0948306.1"/>
    <property type="molecule type" value="Genomic_DNA"/>
</dbReference>
<evidence type="ECO:0000313" key="5">
    <source>
        <dbReference type="EMBL" id="MEP0948306.1"/>
    </source>
</evidence>
<gene>
    <name evidence="5" type="primary">sodX</name>
    <name evidence="5" type="ORF">NC992_15585</name>
</gene>
<dbReference type="GO" id="GO:0008233">
    <property type="term" value="F:peptidase activity"/>
    <property type="evidence" value="ECO:0007669"/>
    <property type="project" value="UniProtKB-KW"/>
</dbReference>
<dbReference type="RefSeq" id="WP_313887252.1">
    <property type="nucleotide sequence ID" value="NZ_JAMPKX010000007.1"/>
</dbReference>
<reference evidence="5 6" key="1">
    <citation type="submission" date="2022-04" db="EMBL/GenBank/DDBJ databases">
        <title>Positive selection, recombination, and allopatry shape intraspecific diversity of widespread and dominant cyanobacteria.</title>
        <authorList>
            <person name="Wei J."/>
            <person name="Shu W."/>
            <person name="Hu C."/>
        </authorList>
    </citation>
    <scope>NUCLEOTIDE SEQUENCE [LARGE SCALE GENOMIC DNA]</scope>
    <source>
        <strain evidence="5 6">DQ-A4</strain>
    </source>
</reference>
<dbReference type="SUPFAM" id="SSF51306">
    <property type="entry name" value="LexA/Signal peptidase"/>
    <property type="match status" value="1"/>
</dbReference>
<keyword evidence="6" id="KW-1185">Reference proteome</keyword>
<dbReference type="PANTHER" id="PTHR12383:SF16">
    <property type="entry name" value="MITOCHONDRIAL INNER MEMBRANE PROTEASE SUBUNIT 1"/>
    <property type="match status" value="1"/>
</dbReference>
<name>A0ABV0K686_9CYAN</name>
<dbReference type="Gene3D" id="2.10.109.10">
    <property type="entry name" value="Umud Fragment, subunit A"/>
    <property type="match status" value="1"/>
</dbReference>
<dbReference type="GO" id="GO:0006508">
    <property type="term" value="P:proteolysis"/>
    <property type="evidence" value="ECO:0007669"/>
    <property type="project" value="UniProtKB-KW"/>
</dbReference>
<dbReference type="PANTHER" id="PTHR12383">
    <property type="entry name" value="PROTEASE FAMILY S26 MITOCHONDRIAL INNER MEMBRANE PROTEASE-RELATED"/>
    <property type="match status" value="1"/>
</dbReference>
<dbReference type="InterPro" id="IPR019533">
    <property type="entry name" value="Peptidase_S26"/>
</dbReference>
<dbReference type="CDD" id="cd06530">
    <property type="entry name" value="S26_SPase_I"/>
    <property type="match status" value="1"/>
</dbReference>
<dbReference type="InterPro" id="IPR014124">
    <property type="entry name" value="Pept_S26A_Sod_Ni_maturase"/>
</dbReference>
<sequence>MENNLSNSLQPPSQLRHSQLTDLVLWLLRQRRRFRVVGTSMLPLLEPGVEVLIDPFAYRQQRPQPGDLVVADHPRQPGLLLLKWVVYVDANGCFLQGLNAMESTDSRKFGLVPWVGLVGQVVCRLP</sequence>
<protein>
    <submittedName>
        <fullName evidence="5">Nickel-type superoxide dismutase maturation protease</fullName>
    </submittedName>
</protein>
<dbReference type="InterPro" id="IPR036286">
    <property type="entry name" value="LexA/Signal_pep-like_sf"/>
</dbReference>
<dbReference type="NCBIfam" id="TIGR02754">
    <property type="entry name" value="sod_Ni_protease"/>
    <property type="match status" value="1"/>
</dbReference>
<evidence type="ECO:0000313" key="6">
    <source>
        <dbReference type="Proteomes" id="UP001482513"/>
    </source>
</evidence>
<keyword evidence="3" id="KW-0472">Membrane</keyword>
<accession>A0ABV0K686</accession>
<comment type="caution">
    <text evidence="5">The sequence shown here is derived from an EMBL/GenBank/DDBJ whole genome shotgun (WGS) entry which is preliminary data.</text>
</comment>
<evidence type="ECO:0000256" key="2">
    <source>
        <dbReference type="ARBA" id="ARBA00022801"/>
    </source>
</evidence>